<feature type="transmembrane region" description="Helical" evidence="12">
    <location>
        <begin position="329"/>
        <end position="354"/>
    </location>
</feature>
<evidence type="ECO:0000256" key="9">
    <source>
        <dbReference type="ARBA" id="ARBA00023065"/>
    </source>
</evidence>
<evidence type="ECO:0000256" key="6">
    <source>
        <dbReference type="ARBA" id="ARBA00022692"/>
    </source>
</evidence>
<dbReference type="PANTHER" id="PTHR10110">
    <property type="entry name" value="SODIUM/HYDROGEN EXCHANGER"/>
    <property type="match status" value="1"/>
</dbReference>
<proteinExistence type="inferred from homology"/>
<protein>
    <submittedName>
        <fullName evidence="14">Cation:proton antiporter</fullName>
    </submittedName>
</protein>
<evidence type="ECO:0000313" key="15">
    <source>
        <dbReference type="Proteomes" id="UP001449795"/>
    </source>
</evidence>
<evidence type="ECO:0000259" key="13">
    <source>
        <dbReference type="Pfam" id="PF00999"/>
    </source>
</evidence>
<dbReference type="Proteomes" id="UP001449795">
    <property type="component" value="Chromosome"/>
</dbReference>
<feature type="transmembrane region" description="Helical" evidence="12">
    <location>
        <begin position="101"/>
        <end position="127"/>
    </location>
</feature>
<dbReference type="InterPro" id="IPR006153">
    <property type="entry name" value="Cation/H_exchanger_TM"/>
</dbReference>
<feature type="domain" description="Cation/H+ exchanger transmembrane" evidence="13">
    <location>
        <begin position="14"/>
        <end position="420"/>
    </location>
</feature>
<evidence type="ECO:0000256" key="1">
    <source>
        <dbReference type="ARBA" id="ARBA00004651"/>
    </source>
</evidence>
<keyword evidence="15" id="KW-1185">Reference proteome</keyword>
<evidence type="ECO:0000256" key="10">
    <source>
        <dbReference type="ARBA" id="ARBA00023136"/>
    </source>
</evidence>
<keyword evidence="5" id="KW-1003">Cell membrane</keyword>
<evidence type="ECO:0000256" key="12">
    <source>
        <dbReference type="SAM" id="Phobius"/>
    </source>
</evidence>
<gene>
    <name evidence="14" type="ORF">AAC691_22090</name>
</gene>
<feature type="transmembrane region" description="Helical" evidence="12">
    <location>
        <begin position="28"/>
        <end position="50"/>
    </location>
</feature>
<feature type="transmembrane region" description="Helical" evidence="12">
    <location>
        <begin position="395"/>
        <end position="415"/>
    </location>
</feature>
<evidence type="ECO:0000256" key="2">
    <source>
        <dbReference type="ARBA" id="ARBA00007367"/>
    </source>
</evidence>
<sequence length="434" mass="44920">MTSLGLFALLLCLSSLFGIVNRRTLRLPTTIGILVIALFVSFVLMGVDALTPGHDLQALPRAVLRQADLPGNLLEGALSFLLFAGALQVDLDQLMARMGAVLFLALLGTLLAVGLFGGAMYGVFLLLGLKVSPLWCVVLGAILAPTDPVSVVGMLRRLGLPGPMQAVFAGESLFNDGVGVVVFGVAMMLVTQTGATQAGVAQVGAGGFGLWEAARAFGIEAVGGGVLGFVSGWVALRCALLVEDAHLELLVSLSLATGTFSLANALGLSGPIAVVVAGLWLGSSAARRAVGPAGRAMLVTFWNLVDEILNALLFLLIGFEVLVELPRQAALAALLAGIPLSVLARGLSVALALLPVRLDPAERRRALAVLTWGGLRGGISVSLALDLPEGPMKHVLAPVCYGIVIFTIVVQGLTIERVVRRFYGAPAMRMPAGG</sequence>
<organism evidence="14 15">
    <name type="scientific">Nguyenibacter vanlangensis</name>
    <dbReference type="NCBI Taxonomy" id="1216886"/>
    <lineage>
        <taxon>Bacteria</taxon>
        <taxon>Pseudomonadati</taxon>
        <taxon>Pseudomonadota</taxon>
        <taxon>Alphaproteobacteria</taxon>
        <taxon>Acetobacterales</taxon>
        <taxon>Acetobacteraceae</taxon>
        <taxon>Nguyenibacter</taxon>
    </lineage>
</organism>
<name>A0ABZ3D5E9_9PROT</name>
<reference evidence="14 15" key="1">
    <citation type="submission" date="2024-04" db="EMBL/GenBank/DDBJ databases">
        <title>Complete genome sequence of Nguyenibacter vanlangesis HBCM-1154, a strain capable of nitrogen fixation, IAA production, and phosphorus solubilization isolated from sugarcane soil.</title>
        <authorList>
            <person name="MY HANH P."/>
        </authorList>
    </citation>
    <scope>NUCLEOTIDE SEQUENCE [LARGE SCALE GENOMIC DNA]</scope>
    <source>
        <strain evidence="14 15">HBCM 1154</strain>
    </source>
</reference>
<keyword evidence="8" id="KW-0915">Sodium</keyword>
<accession>A0ABZ3D5E9</accession>
<evidence type="ECO:0000256" key="8">
    <source>
        <dbReference type="ARBA" id="ARBA00023053"/>
    </source>
</evidence>
<keyword evidence="11" id="KW-0739">Sodium transport</keyword>
<dbReference type="EMBL" id="CP152276">
    <property type="protein sequence ID" value="XAE42883.1"/>
    <property type="molecule type" value="Genomic_DNA"/>
</dbReference>
<feature type="transmembrane region" description="Helical" evidence="12">
    <location>
        <begin position="178"/>
        <end position="200"/>
    </location>
</feature>
<evidence type="ECO:0000256" key="11">
    <source>
        <dbReference type="ARBA" id="ARBA00023201"/>
    </source>
</evidence>
<comment type="similarity">
    <text evidence="2">Belongs to the monovalent cation:proton antiporter 1 (CPA1) transporter (TC 2.A.36) family.</text>
</comment>
<feature type="transmembrane region" description="Helical" evidence="12">
    <location>
        <begin position="366"/>
        <end position="383"/>
    </location>
</feature>
<evidence type="ECO:0000256" key="7">
    <source>
        <dbReference type="ARBA" id="ARBA00022989"/>
    </source>
</evidence>
<keyword evidence="10 12" id="KW-0472">Membrane</keyword>
<comment type="subcellular location">
    <subcellularLocation>
        <location evidence="1">Cell membrane</location>
        <topology evidence="1">Multi-pass membrane protein</topology>
    </subcellularLocation>
</comment>
<dbReference type="InterPro" id="IPR018422">
    <property type="entry name" value="Cation/H_exchanger_CPA1"/>
</dbReference>
<feature type="transmembrane region" description="Helical" evidence="12">
    <location>
        <begin position="134"/>
        <end position="158"/>
    </location>
</feature>
<feature type="transmembrane region" description="Helical" evidence="12">
    <location>
        <begin position="221"/>
        <end position="242"/>
    </location>
</feature>
<dbReference type="PANTHER" id="PTHR10110:SF195">
    <property type="entry name" value="NA(+)_H(+) ANTIPORTER NHAS2"/>
    <property type="match status" value="1"/>
</dbReference>
<feature type="transmembrane region" description="Helical" evidence="12">
    <location>
        <begin position="262"/>
        <end position="281"/>
    </location>
</feature>
<evidence type="ECO:0000256" key="3">
    <source>
        <dbReference type="ARBA" id="ARBA00022448"/>
    </source>
</evidence>
<keyword evidence="7 12" id="KW-1133">Transmembrane helix</keyword>
<keyword evidence="6 12" id="KW-0812">Transmembrane</keyword>
<keyword evidence="9" id="KW-0406">Ion transport</keyword>
<dbReference type="RefSeq" id="WP_342628503.1">
    <property type="nucleotide sequence ID" value="NZ_CP152276.1"/>
</dbReference>
<keyword evidence="4" id="KW-0050">Antiport</keyword>
<dbReference type="Gene3D" id="6.10.140.1330">
    <property type="match status" value="1"/>
</dbReference>
<keyword evidence="3" id="KW-0813">Transport</keyword>
<evidence type="ECO:0000256" key="4">
    <source>
        <dbReference type="ARBA" id="ARBA00022449"/>
    </source>
</evidence>
<evidence type="ECO:0000256" key="5">
    <source>
        <dbReference type="ARBA" id="ARBA00022475"/>
    </source>
</evidence>
<feature type="transmembrane region" description="Helical" evidence="12">
    <location>
        <begin position="301"/>
        <end position="323"/>
    </location>
</feature>
<evidence type="ECO:0000313" key="14">
    <source>
        <dbReference type="EMBL" id="XAE42883.1"/>
    </source>
</evidence>
<dbReference type="Pfam" id="PF00999">
    <property type="entry name" value="Na_H_Exchanger"/>
    <property type="match status" value="1"/>
</dbReference>